<protein>
    <recommendedName>
        <fullName evidence="4">Histidinol dehydrogenase</fullName>
    </recommendedName>
</protein>
<dbReference type="Proteomes" id="UP000288547">
    <property type="component" value="Unassembled WGS sequence"/>
</dbReference>
<proteinExistence type="predicted"/>
<dbReference type="AlphaFoldDB" id="A0A3S3Z838"/>
<reference evidence="2 3" key="1">
    <citation type="submission" date="2018-12" db="EMBL/GenBank/DDBJ databases">
        <authorList>
            <person name="Li F."/>
        </authorList>
    </citation>
    <scope>NUCLEOTIDE SEQUENCE [LARGE SCALE GENOMIC DNA]</scope>
    <source>
        <strain evidence="2 3">11W25H-1</strain>
    </source>
</reference>
<evidence type="ECO:0000313" key="3">
    <source>
        <dbReference type="Proteomes" id="UP000288547"/>
    </source>
</evidence>
<feature type="transmembrane region" description="Helical" evidence="1">
    <location>
        <begin position="89"/>
        <end position="109"/>
    </location>
</feature>
<comment type="caution">
    <text evidence="2">The sequence shown here is derived from an EMBL/GenBank/DDBJ whole genome shotgun (WGS) entry which is preliminary data.</text>
</comment>
<name>A0A3S3Z838_9MICO</name>
<gene>
    <name evidence="2" type="ORF">ELQ90_13050</name>
</gene>
<feature type="transmembrane region" description="Helical" evidence="1">
    <location>
        <begin position="58"/>
        <end position="77"/>
    </location>
</feature>
<keyword evidence="3" id="KW-1185">Reference proteome</keyword>
<accession>A0A3S3Z838</accession>
<sequence>MVTAVLGLVVGVVYGAVGTVAHPLAVSIGSLSIPYGLVIALVGVLALFVGFRLVVGGRLAAVGAAIGVVGIVSLFSLESVGGSILIREGLAGSVWLVGPALLGALVIAWPSLPTRAHRLEAPDVKEPHTP</sequence>
<evidence type="ECO:0000256" key="1">
    <source>
        <dbReference type="SAM" id="Phobius"/>
    </source>
</evidence>
<organism evidence="2 3">
    <name type="scientific">Labedella phragmitis</name>
    <dbReference type="NCBI Taxonomy" id="2498849"/>
    <lineage>
        <taxon>Bacteria</taxon>
        <taxon>Bacillati</taxon>
        <taxon>Actinomycetota</taxon>
        <taxon>Actinomycetes</taxon>
        <taxon>Micrococcales</taxon>
        <taxon>Microbacteriaceae</taxon>
        <taxon>Labedella</taxon>
    </lineage>
</organism>
<feature type="transmembrane region" description="Helical" evidence="1">
    <location>
        <begin position="31"/>
        <end position="51"/>
    </location>
</feature>
<dbReference type="OrthoDB" id="5123489at2"/>
<keyword evidence="1" id="KW-1133">Transmembrane helix</keyword>
<keyword evidence="1" id="KW-0812">Transmembrane</keyword>
<evidence type="ECO:0000313" key="2">
    <source>
        <dbReference type="EMBL" id="RWZ49748.1"/>
    </source>
</evidence>
<keyword evidence="1" id="KW-0472">Membrane</keyword>
<evidence type="ECO:0008006" key="4">
    <source>
        <dbReference type="Google" id="ProtNLM"/>
    </source>
</evidence>
<dbReference type="EMBL" id="RZNB01000005">
    <property type="protein sequence ID" value="RWZ49748.1"/>
    <property type="molecule type" value="Genomic_DNA"/>
</dbReference>